<dbReference type="PANTHER" id="PTHR42723">
    <property type="entry name" value="CHLOROPHYLL SYNTHASE"/>
    <property type="match status" value="1"/>
</dbReference>
<organism evidence="7 8">
    <name type="scientific">Parenemella sanctibonifatiensis</name>
    <dbReference type="NCBI Taxonomy" id="2016505"/>
    <lineage>
        <taxon>Bacteria</taxon>
        <taxon>Bacillati</taxon>
        <taxon>Actinomycetota</taxon>
        <taxon>Actinomycetes</taxon>
        <taxon>Propionibacteriales</taxon>
        <taxon>Propionibacteriaceae</taxon>
        <taxon>Parenemella</taxon>
    </lineage>
</organism>
<dbReference type="RefSeq" id="WP_094450554.1">
    <property type="nucleotide sequence ID" value="NZ_NMVI01000015.1"/>
</dbReference>
<dbReference type="EMBL" id="NMVI01000015">
    <property type="protein sequence ID" value="OYN87889.1"/>
    <property type="molecule type" value="Genomic_DNA"/>
</dbReference>
<dbReference type="CDD" id="cd13963">
    <property type="entry name" value="PT_UbiA_2"/>
    <property type="match status" value="1"/>
</dbReference>
<evidence type="ECO:0000256" key="5">
    <source>
        <dbReference type="SAM" id="MobiDB-lite"/>
    </source>
</evidence>
<feature type="transmembrane region" description="Helical" evidence="6">
    <location>
        <begin position="226"/>
        <end position="247"/>
    </location>
</feature>
<keyword evidence="7" id="KW-0808">Transferase</keyword>
<feature type="transmembrane region" description="Helical" evidence="6">
    <location>
        <begin position="130"/>
        <end position="150"/>
    </location>
</feature>
<dbReference type="Gene3D" id="1.10.357.140">
    <property type="entry name" value="UbiA prenyltransferase"/>
    <property type="match status" value="1"/>
</dbReference>
<dbReference type="NCBIfam" id="NF008978">
    <property type="entry name" value="PRK12324.1-4"/>
    <property type="match status" value="1"/>
</dbReference>
<dbReference type="GO" id="GO:0016757">
    <property type="term" value="F:glycosyltransferase activity"/>
    <property type="evidence" value="ECO:0007669"/>
    <property type="project" value="UniProtKB-KW"/>
</dbReference>
<feature type="transmembrane region" description="Helical" evidence="6">
    <location>
        <begin position="63"/>
        <end position="82"/>
    </location>
</feature>
<dbReference type="Proteomes" id="UP000216533">
    <property type="component" value="Unassembled WGS sequence"/>
</dbReference>
<comment type="subcellular location">
    <subcellularLocation>
        <location evidence="1">Membrane</location>
        <topology evidence="1">Multi-pass membrane protein</topology>
    </subcellularLocation>
</comment>
<sequence length="313" mass="33478">MSEQTPPQSTVPAESADPAPVERKKSRLPAPIRAMRPKQWIKNILVVAAPMASGQLFDGRVALNTLGAFVAFSLISATVYLINDARDVEEDRLHPKKRFRPIAAGELSVPAALILAGVCALIGFGLGFFISIGLGVTLAVYLVAQVLYSVLLKNQPVIDLAMVASGFLLRAIAGGVASDIELSQWFLLVASFGSLFMVGGKRYSEMVALGAEAGTRKSLQRYSDTYLRFVWQLSAAAVVMSFSLWAFEMGNHGIGGLPWAAFSIAPFVLAILRYAMDIDSGKAGEPEDVVMGDRVLQAFGLIFVVLAALAVLS</sequence>
<dbReference type="InterPro" id="IPR044878">
    <property type="entry name" value="UbiA_sf"/>
</dbReference>
<reference evidence="7 8" key="1">
    <citation type="submission" date="2017-07" db="EMBL/GenBank/DDBJ databases">
        <title>Draft whole genome sequences of clinical Proprionibacteriaceae strains.</title>
        <authorList>
            <person name="Bernier A.-M."/>
            <person name="Bernard K."/>
            <person name="Domingo M.-C."/>
        </authorList>
    </citation>
    <scope>NUCLEOTIDE SEQUENCE [LARGE SCALE GENOMIC DNA]</scope>
    <source>
        <strain evidence="7 8">NML 160184</strain>
    </source>
</reference>
<name>A0A255E8K7_9ACTN</name>
<evidence type="ECO:0000256" key="3">
    <source>
        <dbReference type="ARBA" id="ARBA00022989"/>
    </source>
</evidence>
<feature type="transmembrane region" description="Helical" evidence="6">
    <location>
        <begin position="295"/>
        <end position="312"/>
    </location>
</feature>
<feature type="region of interest" description="Disordered" evidence="5">
    <location>
        <begin position="1"/>
        <end position="28"/>
    </location>
</feature>
<feature type="compositionally biased region" description="Polar residues" evidence="5">
    <location>
        <begin position="1"/>
        <end position="12"/>
    </location>
</feature>
<evidence type="ECO:0000313" key="8">
    <source>
        <dbReference type="Proteomes" id="UP000216533"/>
    </source>
</evidence>
<protein>
    <submittedName>
        <fullName evidence="7">Decaprenyl-phosphate phosphoribosyltransferase</fullName>
    </submittedName>
</protein>
<keyword evidence="4 6" id="KW-0472">Membrane</keyword>
<feature type="transmembrane region" description="Helical" evidence="6">
    <location>
        <begin position="103"/>
        <end position="124"/>
    </location>
</feature>
<dbReference type="InterPro" id="IPR050475">
    <property type="entry name" value="Prenyltransferase_related"/>
</dbReference>
<keyword evidence="7" id="KW-0328">Glycosyltransferase</keyword>
<keyword evidence="3 6" id="KW-1133">Transmembrane helix</keyword>
<dbReference type="GO" id="GO:0016020">
    <property type="term" value="C:membrane"/>
    <property type="evidence" value="ECO:0007669"/>
    <property type="project" value="UniProtKB-SubCell"/>
</dbReference>
<gene>
    <name evidence="7" type="ORF">CGZ92_06420</name>
</gene>
<dbReference type="Pfam" id="PF01040">
    <property type="entry name" value="UbiA"/>
    <property type="match status" value="1"/>
</dbReference>
<evidence type="ECO:0000256" key="4">
    <source>
        <dbReference type="ARBA" id="ARBA00023136"/>
    </source>
</evidence>
<dbReference type="GO" id="GO:0016765">
    <property type="term" value="F:transferase activity, transferring alkyl or aryl (other than methyl) groups"/>
    <property type="evidence" value="ECO:0007669"/>
    <property type="project" value="InterPro"/>
</dbReference>
<accession>A0A255E8K7</accession>
<evidence type="ECO:0000256" key="1">
    <source>
        <dbReference type="ARBA" id="ARBA00004141"/>
    </source>
</evidence>
<proteinExistence type="predicted"/>
<dbReference type="AlphaFoldDB" id="A0A255E8K7"/>
<dbReference type="InterPro" id="IPR000537">
    <property type="entry name" value="UbiA_prenyltransferase"/>
</dbReference>
<comment type="caution">
    <text evidence="7">The sequence shown here is derived from an EMBL/GenBank/DDBJ whole genome shotgun (WGS) entry which is preliminary data.</text>
</comment>
<dbReference type="PANTHER" id="PTHR42723:SF1">
    <property type="entry name" value="CHLOROPHYLL SYNTHASE, CHLOROPLASTIC"/>
    <property type="match status" value="1"/>
</dbReference>
<keyword evidence="2 6" id="KW-0812">Transmembrane</keyword>
<evidence type="ECO:0000256" key="2">
    <source>
        <dbReference type="ARBA" id="ARBA00022692"/>
    </source>
</evidence>
<feature type="transmembrane region" description="Helical" evidence="6">
    <location>
        <begin position="253"/>
        <end position="275"/>
    </location>
</feature>
<evidence type="ECO:0000256" key="6">
    <source>
        <dbReference type="SAM" id="Phobius"/>
    </source>
</evidence>
<evidence type="ECO:0000313" key="7">
    <source>
        <dbReference type="EMBL" id="OYN87889.1"/>
    </source>
</evidence>